<dbReference type="PANTHER" id="PTHR39267:SF1">
    <property type="entry name" value="SURVIVAL MOTOR NEURON PROTEIN"/>
    <property type="match status" value="1"/>
</dbReference>
<comment type="similarity">
    <text evidence="3">Belongs to the SMN family.</text>
</comment>
<dbReference type="InterPro" id="IPR040424">
    <property type="entry name" value="Smn1"/>
</dbReference>
<dbReference type="GO" id="GO:0097504">
    <property type="term" value="C:Gemini of Cajal bodies"/>
    <property type="evidence" value="ECO:0007669"/>
    <property type="project" value="UniProtKB-SubCell"/>
</dbReference>
<keyword evidence="4" id="KW-0507">mRNA processing</keyword>
<dbReference type="EMBL" id="BMAW01013113">
    <property type="protein sequence ID" value="GFT32022.1"/>
    <property type="molecule type" value="Genomic_DNA"/>
</dbReference>
<dbReference type="AlphaFoldDB" id="A0A8X6NTD4"/>
<evidence type="ECO:0000256" key="4">
    <source>
        <dbReference type="ARBA" id="ARBA00022664"/>
    </source>
</evidence>
<dbReference type="OrthoDB" id="6437741at2759"/>
<accession>A0A8X6NTD4</accession>
<proteinExistence type="inferred from homology"/>
<name>A0A8X6NTD4_NEPPI</name>
<evidence type="ECO:0000313" key="10">
    <source>
        <dbReference type="Proteomes" id="UP000887013"/>
    </source>
</evidence>
<reference evidence="9" key="1">
    <citation type="submission" date="2020-08" db="EMBL/GenBank/DDBJ databases">
        <title>Multicomponent nature underlies the extraordinary mechanical properties of spider dragline silk.</title>
        <authorList>
            <person name="Kono N."/>
            <person name="Nakamura H."/>
            <person name="Mori M."/>
            <person name="Yoshida Y."/>
            <person name="Ohtoshi R."/>
            <person name="Malay A.D."/>
            <person name="Moran D.A.P."/>
            <person name="Tomita M."/>
            <person name="Numata K."/>
            <person name="Arakawa K."/>
        </authorList>
    </citation>
    <scope>NUCLEOTIDE SEQUENCE</scope>
</reference>
<gene>
    <name evidence="9" type="primary">NCL1_26015</name>
    <name evidence="9" type="ORF">NPIL_671622</name>
</gene>
<evidence type="ECO:0000256" key="5">
    <source>
        <dbReference type="ARBA" id="ARBA00023187"/>
    </source>
</evidence>
<sequence>MRELQDFQNYDWDDTELVRAYNGGFEKLPKMEKKTSKDNKGSLTKKWKVGNYCSAKYSVDGIYYEAKILGLNADFCNVEFLGYHDNENVPLCELEESAGKRARRKQIKIAAAVANLPHSSGEEQESELDSVNESVSSYATKDERENCRENSSVKKREAYNLLPEETNYPGPAPVSAPGPYAQQFHSPYYAPPPVPTNMHHVPPPLPEIGNLSNVGPMLMAWYWAGYYSGLYAAQEGRAHVAAPGPHAHDRGCHGAHNCCPRAHNCCYH</sequence>
<dbReference type="InterPro" id="IPR047313">
    <property type="entry name" value="SMN_C"/>
</dbReference>
<keyword evidence="5" id="KW-0508">mRNA splicing</keyword>
<evidence type="ECO:0000259" key="8">
    <source>
        <dbReference type="PROSITE" id="PS50304"/>
    </source>
</evidence>
<comment type="subcellular location">
    <subcellularLocation>
        <location evidence="1">Cytoplasm</location>
        <location evidence="1">Myofibril</location>
        <location evidence="1">Sarcomere</location>
        <location evidence="1">Z line</location>
    </subcellularLocation>
    <subcellularLocation>
        <location evidence="2">Nucleus</location>
        <location evidence="2">Cajal body</location>
    </subcellularLocation>
    <subcellularLocation>
        <location evidence="7">Nucleus</location>
        <location evidence="7">Gem</location>
    </subcellularLocation>
</comment>
<keyword evidence="10" id="KW-1185">Reference proteome</keyword>
<evidence type="ECO:0000256" key="7">
    <source>
        <dbReference type="ARBA" id="ARBA00034695"/>
    </source>
</evidence>
<evidence type="ECO:0000313" key="9">
    <source>
        <dbReference type="EMBL" id="GFT32022.1"/>
    </source>
</evidence>
<comment type="caution">
    <text evidence="9">The sequence shown here is derived from an EMBL/GenBank/DDBJ whole genome shotgun (WGS) entry which is preliminary data.</text>
</comment>
<dbReference type="PANTHER" id="PTHR39267">
    <property type="entry name" value="SURVIVAL MOTOR NEURON-LIKE PROTEIN 1"/>
    <property type="match status" value="1"/>
</dbReference>
<dbReference type="SUPFAM" id="SSF63748">
    <property type="entry name" value="Tudor/PWWP/MBT"/>
    <property type="match status" value="1"/>
</dbReference>
<dbReference type="Proteomes" id="UP000887013">
    <property type="component" value="Unassembled WGS sequence"/>
</dbReference>
<dbReference type="GO" id="GO:0030018">
    <property type="term" value="C:Z disc"/>
    <property type="evidence" value="ECO:0007669"/>
    <property type="project" value="UniProtKB-SubCell"/>
</dbReference>
<keyword evidence="6" id="KW-0539">Nucleus</keyword>
<dbReference type="Pfam" id="PF06003">
    <property type="entry name" value="SMN_Tudor"/>
    <property type="match status" value="1"/>
</dbReference>
<evidence type="ECO:0000256" key="2">
    <source>
        <dbReference type="ARBA" id="ARBA00004408"/>
    </source>
</evidence>
<dbReference type="GO" id="GO:0015030">
    <property type="term" value="C:Cajal body"/>
    <property type="evidence" value="ECO:0007669"/>
    <property type="project" value="UniProtKB-SubCell"/>
</dbReference>
<dbReference type="CDD" id="cd22852">
    <property type="entry name" value="SMN_C"/>
    <property type="match status" value="1"/>
</dbReference>
<dbReference type="PROSITE" id="PS50304">
    <property type="entry name" value="TUDOR"/>
    <property type="match status" value="1"/>
</dbReference>
<dbReference type="GO" id="GO:0006397">
    <property type="term" value="P:mRNA processing"/>
    <property type="evidence" value="ECO:0007669"/>
    <property type="project" value="UniProtKB-KW"/>
</dbReference>
<dbReference type="GO" id="GO:0008380">
    <property type="term" value="P:RNA splicing"/>
    <property type="evidence" value="ECO:0007669"/>
    <property type="project" value="UniProtKB-KW"/>
</dbReference>
<protein>
    <submittedName>
        <fullName evidence="9">Survival motor neuron protein</fullName>
    </submittedName>
</protein>
<dbReference type="InterPro" id="IPR010304">
    <property type="entry name" value="SMN_Tudor"/>
</dbReference>
<dbReference type="InterPro" id="IPR002999">
    <property type="entry name" value="Tudor"/>
</dbReference>
<dbReference type="SMART" id="SM00333">
    <property type="entry name" value="TUDOR"/>
    <property type="match status" value="1"/>
</dbReference>
<organism evidence="9 10">
    <name type="scientific">Nephila pilipes</name>
    <name type="common">Giant wood spider</name>
    <name type="synonym">Nephila maculata</name>
    <dbReference type="NCBI Taxonomy" id="299642"/>
    <lineage>
        <taxon>Eukaryota</taxon>
        <taxon>Metazoa</taxon>
        <taxon>Ecdysozoa</taxon>
        <taxon>Arthropoda</taxon>
        <taxon>Chelicerata</taxon>
        <taxon>Arachnida</taxon>
        <taxon>Araneae</taxon>
        <taxon>Araneomorphae</taxon>
        <taxon>Entelegynae</taxon>
        <taxon>Araneoidea</taxon>
        <taxon>Nephilidae</taxon>
        <taxon>Nephila</taxon>
    </lineage>
</organism>
<evidence type="ECO:0000256" key="3">
    <source>
        <dbReference type="ARBA" id="ARBA00005371"/>
    </source>
</evidence>
<evidence type="ECO:0000256" key="6">
    <source>
        <dbReference type="ARBA" id="ARBA00023242"/>
    </source>
</evidence>
<dbReference type="Gene3D" id="2.30.30.140">
    <property type="match status" value="1"/>
</dbReference>
<feature type="domain" description="Tudor" evidence="8">
    <location>
        <begin position="46"/>
        <end position="104"/>
    </location>
</feature>
<dbReference type="GO" id="GO:0003723">
    <property type="term" value="F:RNA binding"/>
    <property type="evidence" value="ECO:0007669"/>
    <property type="project" value="InterPro"/>
</dbReference>
<evidence type="ECO:0000256" key="1">
    <source>
        <dbReference type="ARBA" id="ARBA00004216"/>
    </source>
</evidence>